<dbReference type="Proteomes" id="UP001168877">
    <property type="component" value="Unassembled WGS sequence"/>
</dbReference>
<name>A0AA39RG06_ACESA</name>
<gene>
    <name evidence="1" type="ORF">LWI29_037207</name>
</gene>
<sequence>MGLKEIVNLCADMTLLEMERSVQRLQVGLMTAAIKRLLWSLVGNVLTSKMVNRDGFASVLKKIWRVNKGVEIECVTNNVFMFQFRSATN</sequence>
<organism evidence="1 2">
    <name type="scientific">Acer saccharum</name>
    <name type="common">Sugar maple</name>
    <dbReference type="NCBI Taxonomy" id="4024"/>
    <lineage>
        <taxon>Eukaryota</taxon>
        <taxon>Viridiplantae</taxon>
        <taxon>Streptophyta</taxon>
        <taxon>Embryophyta</taxon>
        <taxon>Tracheophyta</taxon>
        <taxon>Spermatophyta</taxon>
        <taxon>Magnoliopsida</taxon>
        <taxon>eudicotyledons</taxon>
        <taxon>Gunneridae</taxon>
        <taxon>Pentapetalae</taxon>
        <taxon>rosids</taxon>
        <taxon>malvids</taxon>
        <taxon>Sapindales</taxon>
        <taxon>Sapindaceae</taxon>
        <taxon>Hippocastanoideae</taxon>
        <taxon>Acereae</taxon>
        <taxon>Acer</taxon>
    </lineage>
</organism>
<comment type="caution">
    <text evidence="1">The sequence shown here is derived from an EMBL/GenBank/DDBJ whole genome shotgun (WGS) entry which is preliminary data.</text>
</comment>
<protein>
    <submittedName>
        <fullName evidence="1">Uncharacterized protein</fullName>
    </submittedName>
</protein>
<evidence type="ECO:0000313" key="1">
    <source>
        <dbReference type="EMBL" id="KAK0572781.1"/>
    </source>
</evidence>
<dbReference type="AlphaFoldDB" id="A0AA39RG06"/>
<dbReference type="EMBL" id="JAUESC010000388">
    <property type="protein sequence ID" value="KAK0572781.1"/>
    <property type="molecule type" value="Genomic_DNA"/>
</dbReference>
<reference evidence="1" key="2">
    <citation type="submission" date="2023-06" db="EMBL/GenBank/DDBJ databases">
        <authorList>
            <person name="Swenson N.G."/>
            <person name="Wegrzyn J.L."/>
            <person name="Mcevoy S.L."/>
        </authorList>
    </citation>
    <scope>NUCLEOTIDE SEQUENCE</scope>
    <source>
        <strain evidence="1">NS2018</strain>
        <tissue evidence="1">Leaf</tissue>
    </source>
</reference>
<accession>A0AA39RG06</accession>
<keyword evidence="2" id="KW-1185">Reference proteome</keyword>
<proteinExistence type="predicted"/>
<evidence type="ECO:0000313" key="2">
    <source>
        <dbReference type="Proteomes" id="UP001168877"/>
    </source>
</evidence>
<reference evidence="1" key="1">
    <citation type="journal article" date="2022" name="Plant J.">
        <title>Strategies of tolerance reflected in two North American maple genomes.</title>
        <authorList>
            <person name="McEvoy S.L."/>
            <person name="Sezen U.U."/>
            <person name="Trouern-Trend A."/>
            <person name="McMahon S.M."/>
            <person name="Schaberg P.G."/>
            <person name="Yang J."/>
            <person name="Wegrzyn J.L."/>
            <person name="Swenson N.G."/>
        </authorList>
    </citation>
    <scope>NUCLEOTIDE SEQUENCE</scope>
    <source>
        <strain evidence="1">NS2018</strain>
    </source>
</reference>